<dbReference type="RefSeq" id="WP_344607096.1">
    <property type="nucleotide sequence ID" value="NZ_BAAAHE010000031.1"/>
</dbReference>
<evidence type="ECO:0008006" key="3">
    <source>
        <dbReference type="Google" id="ProtNLM"/>
    </source>
</evidence>
<accession>A0ABP3S7T2</accession>
<name>A0ABP3S7T2_9ACTN</name>
<proteinExistence type="predicted"/>
<evidence type="ECO:0000313" key="2">
    <source>
        <dbReference type="Proteomes" id="UP001500957"/>
    </source>
</evidence>
<evidence type="ECO:0000313" key="1">
    <source>
        <dbReference type="EMBL" id="GAA0628309.1"/>
    </source>
</evidence>
<comment type="caution">
    <text evidence="1">The sequence shown here is derived from an EMBL/GenBank/DDBJ whole genome shotgun (WGS) entry which is preliminary data.</text>
</comment>
<protein>
    <recommendedName>
        <fullName evidence="3">DUF4913 domain-containing protein</fullName>
    </recommendedName>
</protein>
<dbReference type="EMBL" id="BAAAHE010000031">
    <property type="protein sequence ID" value="GAA0628309.1"/>
    <property type="molecule type" value="Genomic_DNA"/>
</dbReference>
<dbReference type="Proteomes" id="UP001500957">
    <property type="component" value="Unassembled WGS sequence"/>
</dbReference>
<reference evidence="2" key="1">
    <citation type="journal article" date="2019" name="Int. J. Syst. Evol. Microbiol.">
        <title>The Global Catalogue of Microorganisms (GCM) 10K type strain sequencing project: providing services to taxonomists for standard genome sequencing and annotation.</title>
        <authorList>
            <consortium name="The Broad Institute Genomics Platform"/>
            <consortium name="The Broad Institute Genome Sequencing Center for Infectious Disease"/>
            <person name="Wu L."/>
            <person name="Ma J."/>
        </authorList>
    </citation>
    <scope>NUCLEOTIDE SEQUENCE [LARGE SCALE GENOMIC DNA]</scope>
    <source>
        <strain evidence="2">JCM 10671</strain>
    </source>
</reference>
<keyword evidence="2" id="KW-1185">Reference proteome</keyword>
<organism evidence="1 2">
    <name type="scientific">Sporichthya brevicatena</name>
    <dbReference type="NCBI Taxonomy" id="171442"/>
    <lineage>
        <taxon>Bacteria</taxon>
        <taxon>Bacillati</taxon>
        <taxon>Actinomycetota</taxon>
        <taxon>Actinomycetes</taxon>
        <taxon>Sporichthyales</taxon>
        <taxon>Sporichthyaceae</taxon>
        <taxon>Sporichthya</taxon>
    </lineage>
</organism>
<sequence>MSSPEEIDAALTAIGRDLEAHRRRLDALADVRAQVHDLAILVRSVSENAASAASRPPATRSWLGWQRRGAIDPDAVAAVLRDLAAWITTVFLQYADAADSLPDCWLWHPDIIEELLWLRQSWTAAYAPSAAVTAAADWHERLRPGVVRRLRVGAATCSLDTHAAVPGQRRRQAVAATDHISLIATWWATVAEGPAPCPPGLEADE</sequence>
<gene>
    <name evidence="1" type="ORF">GCM10009547_34940</name>
</gene>